<dbReference type="STRING" id="1121321.SAMN04488530_11841"/>
<feature type="transmembrane region" description="Helical" evidence="5">
    <location>
        <begin position="288"/>
        <end position="306"/>
    </location>
</feature>
<keyword evidence="3 5" id="KW-1133">Transmembrane helix</keyword>
<proteinExistence type="predicted"/>
<dbReference type="GO" id="GO:0055085">
    <property type="term" value="P:transmembrane transport"/>
    <property type="evidence" value="ECO:0007669"/>
    <property type="project" value="InterPro"/>
</dbReference>
<dbReference type="PANTHER" id="PTHR11814">
    <property type="entry name" value="SULFATE TRANSPORTER"/>
    <property type="match status" value="1"/>
</dbReference>
<protein>
    <submittedName>
        <fullName evidence="7">Sulfate permease, SulP family</fullName>
    </submittedName>
</protein>
<evidence type="ECO:0000259" key="6">
    <source>
        <dbReference type="Pfam" id="PF00916"/>
    </source>
</evidence>
<keyword evidence="4 5" id="KW-0472">Membrane</keyword>
<name>A0A1M5Q5C5_9FIRM</name>
<dbReference type="EMBL" id="FQWX01000018">
    <property type="protein sequence ID" value="SHH09295.1"/>
    <property type="molecule type" value="Genomic_DNA"/>
</dbReference>
<reference evidence="8" key="1">
    <citation type="submission" date="2016-11" db="EMBL/GenBank/DDBJ databases">
        <authorList>
            <person name="Varghese N."/>
            <person name="Submissions S."/>
        </authorList>
    </citation>
    <scope>NUCLEOTIDE SEQUENCE [LARGE SCALE GENOMIC DNA]</scope>
    <source>
        <strain evidence="8">DSM 2635</strain>
    </source>
</reference>
<accession>A0A1M5Q5C5</accession>
<evidence type="ECO:0000256" key="2">
    <source>
        <dbReference type="ARBA" id="ARBA00022692"/>
    </source>
</evidence>
<dbReference type="Pfam" id="PF00916">
    <property type="entry name" value="Sulfate_transp"/>
    <property type="match status" value="1"/>
</dbReference>
<evidence type="ECO:0000256" key="3">
    <source>
        <dbReference type="ARBA" id="ARBA00022989"/>
    </source>
</evidence>
<dbReference type="RefSeq" id="WP_084120305.1">
    <property type="nucleotide sequence ID" value="NZ_BAABCH010000095.1"/>
</dbReference>
<comment type="subcellular location">
    <subcellularLocation>
        <location evidence="1">Membrane</location>
        <topology evidence="1">Multi-pass membrane protein</topology>
    </subcellularLocation>
</comment>
<feature type="transmembrane region" description="Helical" evidence="5">
    <location>
        <begin position="23"/>
        <end position="42"/>
    </location>
</feature>
<feature type="transmembrane region" description="Helical" evidence="5">
    <location>
        <begin position="92"/>
        <end position="112"/>
    </location>
</feature>
<dbReference type="InterPro" id="IPR001902">
    <property type="entry name" value="SLC26A/SulP_fam"/>
</dbReference>
<dbReference type="GO" id="GO:0016020">
    <property type="term" value="C:membrane"/>
    <property type="evidence" value="ECO:0007669"/>
    <property type="project" value="UniProtKB-SubCell"/>
</dbReference>
<evidence type="ECO:0000313" key="8">
    <source>
        <dbReference type="Proteomes" id="UP000243255"/>
    </source>
</evidence>
<feature type="transmembrane region" description="Helical" evidence="5">
    <location>
        <begin position="124"/>
        <end position="142"/>
    </location>
</feature>
<evidence type="ECO:0000313" key="7">
    <source>
        <dbReference type="EMBL" id="SHH09295.1"/>
    </source>
</evidence>
<gene>
    <name evidence="7" type="ORF">SAMN04488530_11841</name>
</gene>
<organism evidence="7 8">
    <name type="scientific">Asaccharospora irregularis DSM 2635</name>
    <dbReference type="NCBI Taxonomy" id="1121321"/>
    <lineage>
        <taxon>Bacteria</taxon>
        <taxon>Bacillati</taxon>
        <taxon>Bacillota</taxon>
        <taxon>Clostridia</taxon>
        <taxon>Peptostreptococcales</taxon>
        <taxon>Peptostreptococcaceae</taxon>
        <taxon>Asaccharospora</taxon>
    </lineage>
</organism>
<keyword evidence="8" id="KW-1185">Reference proteome</keyword>
<dbReference type="OrthoDB" id="9771198at2"/>
<feature type="transmembrane region" description="Helical" evidence="5">
    <location>
        <begin position="318"/>
        <end position="336"/>
    </location>
</feature>
<sequence length="428" mass="45482">MSPKLFSIFRNKELTKESVSKDIISGIIVAIIALPLSIALAISSGVSPEKGLITAITAGFIISFLGGSRVQIGGPTGAFVVIVYGIVMEHGMTGLIISTIMAGIILILMGLLKFGSLIKYVPKTITVGFTSGIAITLLVTQLKDFFGLKISDVPAECLAKLGSYINNINTFDAVTFIVGLACVLIMVFWPKVNKNIPGSIIALILATLAVQLFNIKVDTIGSVYTDISASIPMPTIPDIDLNTIKQLIKPSLTIAVLAAIESLLSCVVSDKMIDDEHDSNMELIAQGLGNIASALFGGIPATGAIARTAANVKNGGKTPIAGIIHAIVLLLIMVLLMPLAKMIPMTVLSSILIIVSYNMGEWKEFGEMLKLPKGDVVAFLATFILTVVFDLVVAIGVGMIISIIVSLFRKYKESQVEEEYDIEIDNIG</sequence>
<dbReference type="AlphaFoldDB" id="A0A1M5Q5C5"/>
<feature type="transmembrane region" description="Helical" evidence="5">
    <location>
        <begin position="51"/>
        <end position="72"/>
    </location>
</feature>
<keyword evidence="2 5" id="KW-0812">Transmembrane</keyword>
<evidence type="ECO:0000256" key="1">
    <source>
        <dbReference type="ARBA" id="ARBA00004141"/>
    </source>
</evidence>
<feature type="transmembrane region" description="Helical" evidence="5">
    <location>
        <begin position="196"/>
        <end position="215"/>
    </location>
</feature>
<feature type="domain" description="SLC26A/SulP transporter" evidence="6">
    <location>
        <begin position="21"/>
        <end position="382"/>
    </location>
</feature>
<feature type="transmembrane region" description="Helical" evidence="5">
    <location>
        <begin position="168"/>
        <end position="189"/>
    </location>
</feature>
<evidence type="ECO:0000256" key="4">
    <source>
        <dbReference type="ARBA" id="ARBA00023136"/>
    </source>
</evidence>
<dbReference type="InterPro" id="IPR011547">
    <property type="entry name" value="SLC26A/SulP_dom"/>
</dbReference>
<feature type="transmembrane region" description="Helical" evidence="5">
    <location>
        <begin position="380"/>
        <end position="408"/>
    </location>
</feature>
<dbReference type="Proteomes" id="UP000243255">
    <property type="component" value="Unassembled WGS sequence"/>
</dbReference>
<evidence type="ECO:0000256" key="5">
    <source>
        <dbReference type="SAM" id="Phobius"/>
    </source>
</evidence>